<evidence type="ECO:0000313" key="2">
    <source>
        <dbReference type="Proteomes" id="UP000789570"/>
    </source>
</evidence>
<reference evidence="1" key="1">
    <citation type="submission" date="2021-06" db="EMBL/GenBank/DDBJ databases">
        <authorList>
            <person name="Kallberg Y."/>
            <person name="Tangrot J."/>
            <person name="Rosling A."/>
        </authorList>
    </citation>
    <scope>NUCLEOTIDE SEQUENCE</scope>
    <source>
        <strain evidence="1">UK204</strain>
    </source>
</reference>
<dbReference type="Proteomes" id="UP000789570">
    <property type="component" value="Unassembled WGS sequence"/>
</dbReference>
<organism evidence="1 2">
    <name type="scientific">Funneliformis caledonium</name>
    <dbReference type="NCBI Taxonomy" id="1117310"/>
    <lineage>
        <taxon>Eukaryota</taxon>
        <taxon>Fungi</taxon>
        <taxon>Fungi incertae sedis</taxon>
        <taxon>Mucoromycota</taxon>
        <taxon>Glomeromycotina</taxon>
        <taxon>Glomeromycetes</taxon>
        <taxon>Glomerales</taxon>
        <taxon>Glomeraceae</taxon>
        <taxon>Funneliformis</taxon>
    </lineage>
</organism>
<dbReference type="EMBL" id="CAJVPQ010020000">
    <property type="protein sequence ID" value="CAG8755242.1"/>
    <property type="molecule type" value="Genomic_DNA"/>
</dbReference>
<dbReference type="SUPFAM" id="SSF53098">
    <property type="entry name" value="Ribonuclease H-like"/>
    <property type="match status" value="1"/>
</dbReference>
<name>A0A9N9NQV9_9GLOM</name>
<gene>
    <name evidence="1" type="ORF">FCALED_LOCUS16570</name>
</gene>
<dbReference type="OrthoDB" id="2368854at2759"/>
<proteinExistence type="predicted"/>
<dbReference type="AlphaFoldDB" id="A0A9N9NQV9"/>
<protein>
    <submittedName>
        <fullName evidence="1">15575_t:CDS:1</fullName>
    </submittedName>
</protein>
<accession>A0A9N9NQV9</accession>
<sequence length="99" mass="11135">IKKDLAIAYQKDVLALKELIFITCETTSITTDLWTARSNDRYIGVTLHWLSSNFEIYDVILAVEKIEYPHTEFGLAGKIVCAITDNGANMKRLLESGIV</sequence>
<feature type="non-terminal residue" evidence="1">
    <location>
        <position position="1"/>
    </location>
</feature>
<comment type="caution">
    <text evidence="1">The sequence shown here is derived from an EMBL/GenBank/DDBJ whole genome shotgun (WGS) entry which is preliminary data.</text>
</comment>
<dbReference type="InterPro" id="IPR012337">
    <property type="entry name" value="RNaseH-like_sf"/>
</dbReference>
<evidence type="ECO:0000313" key="1">
    <source>
        <dbReference type="EMBL" id="CAG8755242.1"/>
    </source>
</evidence>
<keyword evidence="2" id="KW-1185">Reference proteome</keyword>